<proteinExistence type="predicted"/>
<organism evidence="3 4">
    <name type="scientific">Arenibacter antarcticus</name>
    <dbReference type="NCBI Taxonomy" id="2040469"/>
    <lineage>
        <taxon>Bacteria</taxon>
        <taxon>Pseudomonadati</taxon>
        <taxon>Bacteroidota</taxon>
        <taxon>Flavobacteriia</taxon>
        <taxon>Flavobacteriales</taxon>
        <taxon>Flavobacteriaceae</taxon>
        <taxon>Arenibacter</taxon>
    </lineage>
</organism>
<dbReference type="Pfam" id="PF03648">
    <property type="entry name" value="Glyco_hydro_67N"/>
    <property type="match status" value="1"/>
</dbReference>
<evidence type="ECO:0000313" key="3">
    <source>
        <dbReference type="EMBL" id="MFD2790714.1"/>
    </source>
</evidence>
<gene>
    <name evidence="3" type="ORF">ACFS1K_13145</name>
</gene>
<dbReference type="Gene3D" id="3.30.379.10">
    <property type="entry name" value="Chitobiase/beta-hexosaminidase domain 2-like"/>
    <property type="match status" value="1"/>
</dbReference>
<dbReference type="InterPro" id="IPR005154">
    <property type="entry name" value="Glyco_hydro_67_aGlcAse_N"/>
</dbReference>
<dbReference type="GO" id="GO:0016787">
    <property type="term" value="F:hydrolase activity"/>
    <property type="evidence" value="ECO:0007669"/>
    <property type="project" value="UniProtKB-KW"/>
</dbReference>
<name>A0ABW5VHR4_9FLAO</name>
<accession>A0ABW5VHR4</accession>
<dbReference type="RefSeq" id="WP_251806586.1">
    <property type="nucleotide sequence ID" value="NZ_CP166679.1"/>
</dbReference>
<feature type="domain" description="Alpha glucuronidase N-terminal" evidence="2">
    <location>
        <begin position="46"/>
        <end position="132"/>
    </location>
</feature>
<evidence type="ECO:0000259" key="2">
    <source>
        <dbReference type="Pfam" id="PF03648"/>
    </source>
</evidence>
<sequence length="821" mass="93479">MNTILKPFLILLCMIGLNPTTLFGQMIDLSKSKIICLEKKDPLVLNAISVLQEEIGKRSGIILNKGSKFPKQLHSTIVVGLEGRLNKFPMEYQQLIASMPVIKAEGYKIAVIPKENVVLVVGHDSRGVLYGIGKLLRKLEVYPGQILLSDDVHIASTPKFPIRGHQMGYRPKTNAYDAFSVQQFDDYIRDMAIFGANSIEIVPPRTDDDFTNVHMKIPAIEMIVEQSKICDRYGMDVWMWYPNMGSDYTHPDSLKVEIEERRQVFKVIPRLDALFVPGGDPGDLEPDELFNWLKIQAEVLNEYHPNAKIWVSPQVFRPTKAWFDAFYEHINKEYSWLGGVVFGPWIKTPIKEIADRINPGIPIRRYPDITHNLSSQYPIPHWDLAYAITLGRESINPRPQDQKLIHNAFDQFGQGSISYSEGTNDDVNKIIWSDQDWDPETPVMETLRDYTRYFIGSKYTETVSQGLMALENNLQGPLLNNDGVIRTLQQWQDMEKQASEEVLGNFRFQMGLIRAYFDAYQYRRLLYETELEQQAREILSSAKSIGPINAIEKAKEILYLAKQEPIMPQWKYKCLSLADDLFNSIGAQLTVEKHFAAGGRGNFIDNIDVPLNDGMWLIDQLATIEENGSETDKLVAINQLLERNNPGPGGYYDNFGTPRSWNRVVSNYSYKEDPGGLKSPRVSFGVGLKGEEWVHEITAIGFDGHTTPLSWMNQVTSLYDEPLKMVYNNLDPKGSYIIKVAYTGRFLSKIKLTAENTLVHDFITTGVQPIYEFKIPTAALQDGVLELEWTCGEGERGAQVSEIWIVNQDELKKEESLRQKP</sequence>
<dbReference type="Proteomes" id="UP001597532">
    <property type="component" value="Unassembled WGS sequence"/>
</dbReference>
<evidence type="ECO:0000256" key="1">
    <source>
        <dbReference type="ARBA" id="ARBA00022801"/>
    </source>
</evidence>
<dbReference type="SUPFAM" id="SSF55545">
    <property type="entry name" value="beta-N-acetylhexosaminidase-like domain"/>
    <property type="match status" value="1"/>
</dbReference>
<protein>
    <submittedName>
        <fullName evidence="3">Alpha-glucuronidase family glycosyl hydrolase</fullName>
    </submittedName>
</protein>
<evidence type="ECO:0000313" key="4">
    <source>
        <dbReference type="Proteomes" id="UP001597532"/>
    </source>
</evidence>
<keyword evidence="1 3" id="KW-0378">Hydrolase</keyword>
<reference evidence="4" key="1">
    <citation type="journal article" date="2019" name="Int. J. Syst. Evol. Microbiol.">
        <title>The Global Catalogue of Microorganisms (GCM) 10K type strain sequencing project: providing services to taxonomists for standard genome sequencing and annotation.</title>
        <authorList>
            <consortium name="The Broad Institute Genomics Platform"/>
            <consortium name="The Broad Institute Genome Sequencing Center for Infectious Disease"/>
            <person name="Wu L."/>
            <person name="Ma J."/>
        </authorList>
    </citation>
    <scope>NUCLEOTIDE SEQUENCE [LARGE SCALE GENOMIC DNA]</scope>
    <source>
        <strain evidence="4">KCTC 52924</strain>
    </source>
</reference>
<keyword evidence="4" id="KW-1185">Reference proteome</keyword>
<dbReference type="InterPro" id="IPR029018">
    <property type="entry name" value="Hex-like_dom2"/>
</dbReference>
<dbReference type="EMBL" id="JBHUOK010000030">
    <property type="protein sequence ID" value="MFD2790714.1"/>
    <property type="molecule type" value="Genomic_DNA"/>
</dbReference>
<comment type="caution">
    <text evidence="3">The sequence shown here is derived from an EMBL/GenBank/DDBJ whole genome shotgun (WGS) entry which is preliminary data.</text>
</comment>